<comment type="caution">
    <text evidence="1">The sequence shown here is derived from an EMBL/GenBank/DDBJ whole genome shotgun (WGS) entry which is preliminary data.</text>
</comment>
<sequence length="263" mass="29058">MSRSVPVPQEPPQLLFGLTEGPRALSEYAWFLAVREWLRRQGGDGEGRPVLLLPGLMADDWSTAPLRRILASSGYEPYAWGLGRNIGPTPKAIAGMDRLLLEIREAHGRPVSLIGQSLGGIFARELARRHPGVVERIITLGSPIGISDSRQSRAHQTYVRHVDQHLPEFAFDTWITAPPPAVPSTSVYSRFDGVVRWEACLHPEDDLSENIEVAASHLGLAVHPAAVYAVLDRLAAPLDPWARFERPAFLRHYFPLPSYAATA</sequence>
<evidence type="ECO:0000313" key="2">
    <source>
        <dbReference type="Proteomes" id="UP000035721"/>
    </source>
</evidence>
<dbReference type="EMBL" id="CAJB01000064">
    <property type="protein sequence ID" value="CCH76982.1"/>
    <property type="molecule type" value="Genomic_DNA"/>
</dbReference>
<dbReference type="STRING" id="1194083.BN12_1560042"/>
<dbReference type="OrthoDB" id="345573at2"/>
<evidence type="ECO:0000313" key="1">
    <source>
        <dbReference type="EMBL" id="CCH76982.1"/>
    </source>
</evidence>
<name>A0A077LVY8_9MICO</name>
<accession>A0A077LVY8</accession>
<dbReference type="Gene3D" id="3.40.50.1820">
    <property type="entry name" value="alpha/beta hydrolase"/>
    <property type="match status" value="1"/>
</dbReference>
<keyword evidence="2" id="KW-1185">Reference proteome</keyword>
<gene>
    <name evidence="1" type="ORF">BN12_1560042</name>
</gene>
<dbReference type="Proteomes" id="UP000035721">
    <property type="component" value="Unassembled WGS sequence"/>
</dbReference>
<dbReference type="AlphaFoldDB" id="A0A077LVY8"/>
<protein>
    <submittedName>
        <fullName evidence="1">PGAP1 family protein</fullName>
    </submittedName>
</protein>
<organism evidence="1 2">
    <name type="scientific">Nostocoides japonicum T1-X7</name>
    <dbReference type="NCBI Taxonomy" id="1194083"/>
    <lineage>
        <taxon>Bacteria</taxon>
        <taxon>Bacillati</taxon>
        <taxon>Actinomycetota</taxon>
        <taxon>Actinomycetes</taxon>
        <taxon>Micrococcales</taxon>
        <taxon>Intrasporangiaceae</taxon>
        <taxon>Nostocoides</taxon>
    </lineage>
</organism>
<dbReference type="SUPFAM" id="SSF53474">
    <property type="entry name" value="alpha/beta-Hydrolases"/>
    <property type="match status" value="1"/>
</dbReference>
<dbReference type="InterPro" id="IPR029058">
    <property type="entry name" value="AB_hydrolase_fold"/>
</dbReference>
<proteinExistence type="predicted"/>
<reference evidence="1 2" key="1">
    <citation type="journal article" date="2013" name="ISME J.">
        <title>A metabolic model for members of the genus Tetrasphaera involved in enhanced biological phosphorus removal.</title>
        <authorList>
            <person name="Kristiansen R."/>
            <person name="Nguyen H.T.T."/>
            <person name="Saunders A.M."/>
            <person name="Nielsen J.L."/>
            <person name="Wimmer R."/>
            <person name="Le V.Q."/>
            <person name="McIlroy S.J."/>
            <person name="Petrovski S."/>
            <person name="Seviour R.J."/>
            <person name="Calteau A."/>
            <person name="Nielsen K.L."/>
            <person name="Nielsen P.H."/>
        </authorList>
    </citation>
    <scope>NUCLEOTIDE SEQUENCE [LARGE SCALE GENOMIC DNA]</scope>
    <source>
        <strain evidence="1 2">T1-X7</strain>
    </source>
</reference>
<dbReference type="RefSeq" id="WP_048553864.1">
    <property type="nucleotide sequence ID" value="NZ_HF570958.1"/>
</dbReference>